<evidence type="ECO:0000313" key="4">
    <source>
        <dbReference type="Proteomes" id="UP001629113"/>
    </source>
</evidence>
<keyword evidence="2" id="KW-0732">Signal</keyword>
<keyword evidence="4" id="KW-1185">Reference proteome</keyword>
<sequence length="623" mass="64130">MHFSLIPSVVACFVASVLADASITSFPNTLELSSSFDPIIAAYWTGLPHHRRTPFSVSPDGKSAYLAYLDSTLKNVVVQQVDTTTFAAVGTAFKTAGYEAAGLVAQNDGFALMATVDATGTTDLPTDNQHIISLIRYKDGAESWRTPLNGPGVHPDDGLTATPDANGDLVYSEASGFYAAYFVVTAYTGWAAGHFGDAVQYVNDAGKIQDIAQSSTFGCSHNTGIGLEAADEPPFASICAEDHGAIWLNTDTRTMDGVKIANENTTNGVSGEPMGGMSGSYSNLARFGTGSNYVFGWQSRGALALTEDTWRGAPYTQNSPRWLNHNVAIATMSSKNKLTGAEASSVIGAAEGDSQVNWITESTTDDHQNVHVAALSSTMALVTYETLTSPKCEAVPLSCSGTYAGTSFQLIDSAGTKVGSPVVNTKVFVSGDIANVGTDKVCWPYVDMSWDLSAPKSTGALVTKMSFACASTGEAAPSASQVASSTPVPSSTGLSTSSTAAVVASTSVVVKVPVPSSSSAVVSTSAPVVVVPTTSQLPVSSVVATSAISPEAASTSAVSVRPSSIRPSGRPSGRPSVRPSSVRSSSVRGSPTSVHPTTFATIARPSATAPASAPAEGDECESD</sequence>
<evidence type="ECO:0000313" key="3">
    <source>
        <dbReference type="EMBL" id="KAL3423654.1"/>
    </source>
</evidence>
<feature type="signal peptide" evidence="2">
    <location>
        <begin position="1"/>
        <end position="19"/>
    </location>
</feature>
<feature type="compositionally biased region" description="Low complexity" evidence="1">
    <location>
        <begin position="558"/>
        <end position="615"/>
    </location>
</feature>
<protein>
    <submittedName>
        <fullName evidence="3">Uncharacterized protein</fullName>
    </submittedName>
</protein>
<comment type="caution">
    <text evidence="3">The sequence shown here is derived from an EMBL/GenBank/DDBJ whole genome shotgun (WGS) entry which is preliminary data.</text>
</comment>
<reference evidence="3 4" key="1">
    <citation type="submission" date="2024-06" db="EMBL/GenBank/DDBJ databases">
        <title>Complete genome of Phlyctema vagabunda strain 19-DSS-EL-015.</title>
        <authorList>
            <person name="Fiorenzani C."/>
        </authorList>
    </citation>
    <scope>NUCLEOTIDE SEQUENCE [LARGE SCALE GENOMIC DNA]</scope>
    <source>
        <strain evidence="3 4">19-DSS-EL-015</strain>
    </source>
</reference>
<proteinExistence type="predicted"/>
<evidence type="ECO:0000256" key="1">
    <source>
        <dbReference type="SAM" id="MobiDB-lite"/>
    </source>
</evidence>
<name>A0ABR4PJZ5_9HELO</name>
<evidence type="ECO:0000256" key="2">
    <source>
        <dbReference type="SAM" id="SignalP"/>
    </source>
</evidence>
<organism evidence="3 4">
    <name type="scientific">Phlyctema vagabunda</name>
    <dbReference type="NCBI Taxonomy" id="108571"/>
    <lineage>
        <taxon>Eukaryota</taxon>
        <taxon>Fungi</taxon>
        <taxon>Dikarya</taxon>
        <taxon>Ascomycota</taxon>
        <taxon>Pezizomycotina</taxon>
        <taxon>Leotiomycetes</taxon>
        <taxon>Helotiales</taxon>
        <taxon>Dermateaceae</taxon>
        <taxon>Phlyctema</taxon>
    </lineage>
</organism>
<gene>
    <name evidence="3" type="ORF">PVAG01_05401</name>
</gene>
<dbReference type="EMBL" id="JBFCZG010000004">
    <property type="protein sequence ID" value="KAL3423654.1"/>
    <property type="molecule type" value="Genomic_DNA"/>
</dbReference>
<feature type="region of interest" description="Disordered" evidence="1">
    <location>
        <begin position="551"/>
        <end position="623"/>
    </location>
</feature>
<dbReference type="Proteomes" id="UP001629113">
    <property type="component" value="Unassembled WGS sequence"/>
</dbReference>
<accession>A0ABR4PJZ5</accession>
<feature type="chain" id="PRO_5046028273" evidence="2">
    <location>
        <begin position="20"/>
        <end position="623"/>
    </location>
</feature>